<accession>A0AA88SAL1</accession>
<keyword evidence="6" id="KW-1185">Reference proteome</keyword>
<evidence type="ECO:0000313" key="5">
    <source>
        <dbReference type="EMBL" id="KAK2995666.1"/>
    </source>
</evidence>
<proteinExistence type="predicted"/>
<feature type="domain" description="DUF630" evidence="4">
    <location>
        <begin position="24"/>
        <end position="82"/>
    </location>
</feature>
<dbReference type="PANTHER" id="PTHR21450:SF2">
    <property type="entry name" value="FAMILY PROTEIN, PUTATIVE (DUF630 AND DUF632)-RELATED"/>
    <property type="match status" value="1"/>
</dbReference>
<comment type="caution">
    <text evidence="5">The sequence shown here is derived from an EMBL/GenBank/DDBJ whole genome shotgun (WGS) entry which is preliminary data.</text>
</comment>
<name>A0AA88SAL1_9ASTE</name>
<evidence type="ECO:0000256" key="1">
    <source>
        <dbReference type="SAM" id="MobiDB-lite"/>
    </source>
</evidence>
<feature type="signal peptide" evidence="2">
    <location>
        <begin position="1"/>
        <end position="31"/>
    </location>
</feature>
<keyword evidence="2" id="KW-0732">Signal</keyword>
<feature type="compositionally biased region" description="Low complexity" evidence="1">
    <location>
        <begin position="118"/>
        <end position="139"/>
    </location>
</feature>
<evidence type="ECO:0000313" key="6">
    <source>
        <dbReference type="Proteomes" id="UP001187471"/>
    </source>
</evidence>
<dbReference type="Pfam" id="PF04783">
    <property type="entry name" value="DUF630"/>
    <property type="match status" value="1"/>
</dbReference>
<feature type="compositionally biased region" description="Pro residues" evidence="1">
    <location>
        <begin position="340"/>
        <end position="352"/>
    </location>
</feature>
<feature type="region of interest" description="Disordered" evidence="1">
    <location>
        <begin position="911"/>
        <end position="931"/>
    </location>
</feature>
<feature type="compositionally biased region" description="Basic and acidic residues" evidence="1">
    <location>
        <begin position="409"/>
        <end position="426"/>
    </location>
</feature>
<dbReference type="PANTHER" id="PTHR21450">
    <property type="entry name" value="PROTEIN ALTERED PHOSPHATE STARVATION RESPONSE 1"/>
    <property type="match status" value="1"/>
</dbReference>
<gene>
    <name evidence="5" type="ORF">RJ640_006126</name>
</gene>
<dbReference type="InterPro" id="IPR006868">
    <property type="entry name" value="DUF630"/>
</dbReference>
<feature type="compositionally biased region" description="Basic and acidic residues" evidence="1">
    <location>
        <begin position="911"/>
        <end position="921"/>
    </location>
</feature>
<dbReference type="EMBL" id="JAVXUO010000077">
    <property type="protein sequence ID" value="KAK2995666.1"/>
    <property type="molecule type" value="Genomic_DNA"/>
</dbReference>
<organism evidence="5 6">
    <name type="scientific">Escallonia rubra</name>
    <dbReference type="NCBI Taxonomy" id="112253"/>
    <lineage>
        <taxon>Eukaryota</taxon>
        <taxon>Viridiplantae</taxon>
        <taxon>Streptophyta</taxon>
        <taxon>Embryophyta</taxon>
        <taxon>Tracheophyta</taxon>
        <taxon>Spermatophyta</taxon>
        <taxon>Magnoliopsida</taxon>
        <taxon>eudicotyledons</taxon>
        <taxon>Gunneridae</taxon>
        <taxon>Pentapetalae</taxon>
        <taxon>asterids</taxon>
        <taxon>campanulids</taxon>
        <taxon>Escalloniales</taxon>
        <taxon>Escalloniaceae</taxon>
        <taxon>Escallonia</taxon>
    </lineage>
</organism>
<evidence type="ECO:0000259" key="4">
    <source>
        <dbReference type="Pfam" id="PF04783"/>
    </source>
</evidence>
<dbReference type="Proteomes" id="UP001187471">
    <property type="component" value="Unassembled WGS sequence"/>
</dbReference>
<feature type="region of interest" description="Disordered" evidence="1">
    <location>
        <begin position="377"/>
        <end position="501"/>
    </location>
</feature>
<feature type="chain" id="PRO_5041739689" evidence="2">
    <location>
        <begin position="32"/>
        <end position="1008"/>
    </location>
</feature>
<evidence type="ECO:0000259" key="3">
    <source>
        <dbReference type="Pfam" id="PF04782"/>
    </source>
</evidence>
<evidence type="ECO:0000256" key="2">
    <source>
        <dbReference type="SAM" id="SignalP"/>
    </source>
</evidence>
<dbReference type="Pfam" id="PF04782">
    <property type="entry name" value="DUF632"/>
    <property type="match status" value="1"/>
</dbReference>
<reference evidence="5" key="1">
    <citation type="submission" date="2022-12" db="EMBL/GenBank/DDBJ databases">
        <title>Draft genome assemblies for two species of Escallonia (Escalloniales).</title>
        <authorList>
            <person name="Chanderbali A."/>
            <person name="Dervinis C."/>
            <person name="Anghel I."/>
            <person name="Soltis D."/>
            <person name="Soltis P."/>
            <person name="Zapata F."/>
        </authorList>
    </citation>
    <scope>NUCLEOTIDE SEQUENCE</scope>
    <source>
        <strain evidence="5">UCBG92.1500</strain>
        <tissue evidence="5">Leaf</tissue>
    </source>
</reference>
<dbReference type="AlphaFoldDB" id="A0AA88SAL1"/>
<feature type="domain" description="DUF632" evidence="3">
    <location>
        <begin position="543"/>
        <end position="876"/>
    </location>
</feature>
<dbReference type="InterPro" id="IPR006867">
    <property type="entry name" value="DUF632"/>
</dbReference>
<feature type="compositionally biased region" description="Low complexity" evidence="1">
    <location>
        <begin position="86"/>
        <end position="98"/>
    </location>
</feature>
<feature type="region of interest" description="Disordered" evidence="1">
    <location>
        <begin position="321"/>
        <end position="360"/>
    </location>
</feature>
<sequence>MIVIVLCFGELGVFLVVLVIDDSMGCGGSKADDSPLVVLCRERRDFIKAAAEHRYAFSATHVSYFRSLKDVGDVLSRFVDEELVVPSSPSSPVLTLPSDEGKTRKYDTTSNHGHHNHSNIGRRNNSSSGNKKGFSSSTSISHSPDGDDGGGADDSHLHLSDDSDSDLDSSTSHIQLPDSPVDEIPSYYQPSQSYWDPYGMNPPPQAGWGSYGNGMNPPPQAGWGSYGNGMNQRPQADWGSYGNGMNQPPQMGWGSYGNGMNQPYQSGEGGPYGGGGNSNMHAYYMKKSAPGVRTVIHEEEPRMDGYANVYSSYPDGGGDGGFFGYAMSSQPQEAYGEQKPSPPKGPPPPPSPKGSAWDFLNPFDGFDNGYPGYYSQSRYGYGSMASSPDSDEVREREGIPELEEETETEVSREVYKGKKLSEDARRNLGMGTSRAAPLQKSEGKSRAVPLHSSESSASTMPSHDSESSSGAVPPQNSEAAPSFDVKVEKSSSDSVISNSSEGGYVRKKGVSFEVEEVSPSVHDVESSKLSSVTTLSVHGTRDLKEVVNEIKSEFETASNYGKEVAVMLEVGTLPYQPKFSALKGTTSTIGSSSISSYTLLLSKILRLIAPSLSSSHPQLRSVRLASRTMKVARSYADSEKGLNTRSSRLSSTLEKLYEWEKKLYEEVKGEEKLRLTYEKMCKKVKVLDDAGAESSKIDAAQASARSLMTKLNVCIKSIDAISSRINKLRDEELQPQVTELVHGLISMWKSMLSSHQKQFQAILESKARSLKANTGFERDSRLRVTLELEMELLTWCSYFSDWIKSQRSYVESLNKWLLRCIYHEQEETPDGIVPFSPGRIGAPPIFITCNDWYEAMETISETRVANAMREFASNLRELWQRQDDEHQKRLKAKHLSEDFEKRLSTLRRERGRMEREHDAMSDKTGVSIAHSDSGVSPLDDLKVDLDSMRNRLDEERARHKEAIKLVHNAASTSLQGGLVPIFRALENFTSEALKAHKRVRLEGANQGT</sequence>
<feature type="compositionally biased region" description="Low complexity" evidence="1">
    <location>
        <begin position="492"/>
        <end position="501"/>
    </location>
</feature>
<protein>
    <submittedName>
        <fullName evidence="5">Uncharacterized protein</fullName>
    </submittedName>
</protein>
<feature type="region of interest" description="Disordered" evidence="1">
    <location>
        <begin position="86"/>
        <end position="190"/>
    </location>
</feature>
<feature type="compositionally biased region" description="Polar residues" evidence="1">
    <location>
        <begin position="452"/>
        <end position="479"/>
    </location>
</feature>